<feature type="domain" description="Autotransporter" evidence="2">
    <location>
        <begin position="696"/>
        <end position="973"/>
    </location>
</feature>
<organism evidence="3 4">
    <name type="scientific">Prosthecodimorpha hirschii</name>
    <dbReference type="NCBI Taxonomy" id="665126"/>
    <lineage>
        <taxon>Bacteria</taxon>
        <taxon>Pseudomonadati</taxon>
        <taxon>Pseudomonadota</taxon>
        <taxon>Alphaproteobacteria</taxon>
        <taxon>Hyphomicrobiales</taxon>
        <taxon>Ancalomicrobiaceae</taxon>
        <taxon>Prosthecodimorpha</taxon>
    </lineage>
</organism>
<feature type="chain" id="PRO_5006132010" description="Autotransporter domain-containing protein" evidence="1">
    <location>
        <begin position="22"/>
        <end position="973"/>
    </location>
</feature>
<dbReference type="EMBL" id="LJYW01000001">
    <property type="protein sequence ID" value="KPL52219.1"/>
    <property type="molecule type" value="Genomic_DNA"/>
</dbReference>
<dbReference type="NCBIfam" id="TIGR04393">
    <property type="entry name" value="rpt_T5SS_PEPC"/>
    <property type="match status" value="3"/>
</dbReference>
<keyword evidence="1" id="KW-0732">Signal</keyword>
<dbReference type="Pfam" id="PF03797">
    <property type="entry name" value="Autotransporter"/>
    <property type="match status" value="1"/>
</dbReference>
<sequence>MLASTALSMVALAFSASAVLAVSPSLEISATPGETYVVSGNETWGAVTVGAQAGESGTLKVGAGTTLATDGGAVIGDASGSVGTVVVRGSGANWTDVGAAVEVGREGTGALSVLNGGTVTVTSLEIASTGGTGSVVVSGSGSKLTSIQHMSIGVSNGTPGSLVVEKGASLETVGGYGSDAGGGLYIGGGGTVTIRDAGTSVVIGSRHSGTPSDWTTADGWFYIGDGTATLSNGASLESDGGYVSGTLAGGYAKMTVTGAGTTWNSGISLYVAGNGNGNDDGNGELTIADGAHVSASVVGVGVDERSTGTILVTGAGSRLSAVASGTFTGNFYVGSDGDGTLIVRNGATVTTDNQIRIAYGETATGLLVIGAKESEAAAGAGNIVAAGGIAFGDGSATLVFNHTSDNLIFNNVLSGANGAIRQIAGVTDLTANSPDFAGFMTVVGGTLKVNGTLSAASANVFGGTFGGSGTIGALTVQSGGTVAPGNSIGTLHVAETFTQLAGSTYLAELSSAGPSDLISVGGTATLGGSVRVTGDSSYRFGQSFTILSADDLSGTYASDTVRLSAFATGTLSYVDDSDVVLTVSKSRSFASAGKSANQRAVATVLDGLPVDSELVIAAAHQQTGKDARAAYDSLSGEFNATLVGQTIEASQIVRDSMTDRLRAAFGLAGASQGPVATQLSYGPAPNDPAGKAIAAPTTPGPAVWTRAYGNWLDSRGNGNAAGARQTIGGVLFGADAALNDPSTRIGMMFGYGRGSVSSTGRSSSATTDDYHVGVYGGQQWGALGLRLGGALSLRDADTERHLNFSGFSEDTKGRQRLMTSQVNADLGYNIRMGSLALEPFAAAAYVRVNGLSDRESGSSAKLNVLDNDAGVGFSTLGLRFGQDFTAAGQPLAVRGSVAWRHAFGDVTPGVRQSFGSGSAFTVTGTPIARNTLVAEGGVDFRLAGGATLGLTTTGTFGSDTRSLSGRADLRWSF</sequence>
<comment type="caution">
    <text evidence="3">The sequence shown here is derived from an EMBL/GenBank/DDBJ whole genome shotgun (WGS) entry which is preliminary data.</text>
</comment>
<feature type="signal peptide" evidence="1">
    <location>
        <begin position="1"/>
        <end position="21"/>
    </location>
</feature>
<dbReference type="InterPro" id="IPR030895">
    <property type="entry name" value="T5SS_PEPC_rpt"/>
</dbReference>
<dbReference type="InterPro" id="IPR011050">
    <property type="entry name" value="Pectin_lyase_fold/virulence"/>
</dbReference>
<reference evidence="3 4" key="2">
    <citation type="submission" date="2015-10" db="EMBL/GenBank/DDBJ databases">
        <title>Draft Genome Sequence of Prosthecomicrobium hirschii ATCC 27832.</title>
        <authorList>
            <person name="Daniel J."/>
            <person name="Givan S.A."/>
            <person name="Brun Y.V."/>
            <person name="Brown P.J."/>
        </authorList>
    </citation>
    <scope>NUCLEOTIDE SEQUENCE [LARGE SCALE GENOMIC DNA]</scope>
    <source>
        <strain evidence="3 4">16</strain>
    </source>
</reference>
<evidence type="ECO:0000313" key="4">
    <source>
        <dbReference type="Proteomes" id="UP000048984"/>
    </source>
</evidence>
<dbReference type="InterPro" id="IPR005546">
    <property type="entry name" value="Autotransporte_beta"/>
</dbReference>
<dbReference type="Proteomes" id="UP000048984">
    <property type="component" value="Unassembled WGS sequence"/>
</dbReference>
<dbReference type="SUPFAM" id="SSF103515">
    <property type="entry name" value="Autotransporter"/>
    <property type="match status" value="1"/>
</dbReference>
<dbReference type="SMART" id="SM00869">
    <property type="entry name" value="Autotransporter"/>
    <property type="match status" value="1"/>
</dbReference>
<dbReference type="PROSITE" id="PS51208">
    <property type="entry name" value="AUTOTRANSPORTER"/>
    <property type="match status" value="1"/>
</dbReference>
<proteinExistence type="predicted"/>
<evidence type="ECO:0000256" key="1">
    <source>
        <dbReference type="SAM" id="SignalP"/>
    </source>
</evidence>
<evidence type="ECO:0000313" key="3">
    <source>
        <dbReference type="EMBL" id="KPL52219.1"/>
    </source>
</evidence>
<dbReference type="AlphaFoldDB" id="A0A0P6W1Y7"/>
<gene>
    <name evidence="3" type="ORF">ABB55_08220</name>
</gene>
<dbReference type="Gene3D" id="2.40.128.130">
    <property type="entry name" value="Autotransporter beta-domain"/>
    <property type="match status" value="1"/>
</dbReference>
<dbReference type="GO" id="GO:0019867">
    <property type="term" value="C:outer membrane"/>
    <property type="evidence" value="ECO:0007669"/>
    <property type="project" value="InterPro"/>
</dbReference>
<name>A0A0P6W1Y7_9HYPH</name>
<reference evidence="3 4" key="1">
    <citation type="submission" date="2015-09" db="EMBL/GenBank/DDBJ databases">
        <authorList>
            <person name="Jackson K.R."/>
            <person name="Lunt B.L."/>
            <person name="Fisher J.N.B."/>
            <person name="Gardner A.V."/>
            <person name="Bailey M.E."/>
            <person name="Deus L.M."/>
            <person name="Earl A.S."/>
            <person name="Gibby P.D."/>
            <person name="Hartmann K.A."/>
            <person name="Liu J.E."/>
            <person name="Manci A.M."/>
            <person name="Nielsen D.A."/>
            <person name="Solomon M.B."/>
            <person name="Breakwell D.P."/>
            <person name="Burnett S.H."/>
            <person name="Grose J.H."/>
        </authorList>
    </citation>
    <scope>NUCLEOTIDE SEQUENCE [LARGE SCALE GENOMIC DNA]</scope>
    <source>
        <strain evidence="3 4">16</strain>
    </source>
</reference>
<accession>A0A0P6W1Y7</accession>
<dbReference type="STRING" id="665126.ABB55_08220"/>
<protein>
    <recommendedName>
        <fullName evidence="2">Autotransporter domain-containing protein</fullName>
    </recommendedName>
</protein>
<evidence type="ECO:0000259" key="2">
    <source>
        <dbReference type="PROSITE" id="PS51208"/>
    </source>
</evidence>
<dbReference type="SUPFAM" id="SSF51126">
    <property type="entry name" value="Pectin lyase-like"/>
    <property type="match status" value="1"/>
</dbReference>
<dbReference type="InterPro" id="IPR006315">
    <property type="entry name" value="OM_autotransptr_brl_dom"/>
</dbReference>
<keyword evidence="4" id="KW-1185">Reference proteome</keyword>
<dbReference type="InterPro" id="IPR036709">
    <property type="entry name" value="Autotransporte_beta_dom_sf"/>
</dbReference>
<dbReference type="NCBIfam" id="TIGR01414">
    <property type="entry name" value="autotrans_barl"/>
    <property type="match status" value="1"/>
</dbReference>